<sequence>MAKEDNRNRFFYRLLAADSTRINGWDGNSEWRTSKNLTVINRSHRQNRRYDMLNLAAIIVGTSTISRRRSEPENNDQLSLVRGADINKLANGK</sequence>
<evidence type="ECO:0000313" key="1">
    <source>
        <dbReference type="EMBL" id="CAG8450559.1"/>
    </source>
</evidence>
<gene>
    <name evidence="1" type="ORF">PBRASI_LOCUS4</name>
</gene>
<dbReference type="AlphaFoldDB" id="A0A9N8VBG0"/>
<accession>A0A9N8VBG0</accession>
<comment type="caution">
    <text evidence="1">The sequence shown here is derived from an EMBL/GenBank/DDBJ whole genome shotgun (WGS) entry which is preliminary data.</text>
</comment>
<proteinExistence type="predicted"/>
<evidence type="ECO:0000313" key="2">
    <source>
        <dbReference type="Proteomes" id="UP000789739"/>
    </source>
</evidence>
<reference evidence="1" key="1">
    <citation type="submission" date="2021-06" db="EMBL/GenBank/DDBJ databases">
        <authorList>
            <person name="Kallberg Y."/>
            <person name="Tangrot J."/>
            <person name="Rosling A."/>
        </authorList>
    </citation>
    <scope>NUCLEOTIDE SEQUENCE</scope>
    <source>
        <strain evidence="1">BR232B</strain>
    </source>
</reference>
<dbReference type="Proteomes" id="UP000789739">
    <property type="component" value="Unassembled WGS sequence"/>
</dbReference>
<name>A0A9N8VBG0_9GLOM</name>
<dbReference type="EMBL" id="CAJVPI010000001">
    <property type="protein sequence ID" value="CAG8450559.1"/>
    <property type="molecule type" value="Genomic_DNA"/>
</dbReference>
<organism evidence="1 2">
    <name type="scientific">Paraglomus brasilianum</name>
    <dbReference type="NCBI Taxonomy" id="144538"/>
    <lineage>
        <taxon>Eukaryota</taxon>
        <taxon>Fungi</taxon>
        <taxon>Fungi incertae sedis</taxon>
        <taxon>Mucoromycota</taxon>
        <taxon>Glomeromycotina</taxon>
        <taxon>Glomeromycetes</taxon>
        <taxon>Paraglomerales</taxon>
        <taxon>Paraglomeraceae</taxon>
        <taxon>Paraglomus</taxon>
    </lineage>
</organism>
<protein>
    <submittedName>
        <fullName evidence="1">5448_t:CDS:1</fullName>
    </submittedName>
</protein>
<keyword evidence="2" id="KW-1185">Reference proteome</keyword>